<proteinExistence type="predicted"/>
<dbReference type="InterPro" id="IPR029058">
    <property type="entry name" value="AB_hydrolase_fold"/>
</dbReference>
<dbReference type="InterPro" id="IPR000073">
    <property type="entry name" value="AB_hydrolase_1"/>
</dbReference>
<dbReference type="SUPFAM" id="SSF53474">
    <property type="entry name" value="alpha/beta-Hydrolases"/>
    <property type="match status" value="1"/>
</dbReference>
<gene>
    <name evidence="2" type="ORF">VKT23_001304</name>
</gene>
<organism evidence="2 3">
    <name type="scientific">Marasmiellus scandens</name>
    <dbReference type="NCBI Taxonomy" id="2682957"/>
    <lineage>
        <taxon>Eukaryota</taxon>
        <taxon>Fungi</taxon>
        <taxon>Dikarya</taxon>
        <taxon>Basidiomycota</taxon>
        <taxon>Agaricomycotina</taxon>
        <taxon>Agaricomycetes</taxon>
        <taxon>Agaricomycetidae</taxon>
        <taxon>Agaricales</taxon>
        <taxon>Marasmiineae</taxon>
        <taxon>Omphalotaceae</taxon>
        <taxon>Marasmiellus</taxon>
    </lineage>
</organism>
<protein>
    <recommendedName>
        <fullName evidence="1">AB hydrolase-1 domain-containing protein</fullName>
    </recommendedName>
</protein>
<evidence type="ECO:0000313" key="3">
    <source>
        <dbReference type="Proteomes" id="UP001498398"/>
    </source>
</evidence>
<dbReference type="Gene3D" id="3.40.50.1820">
    <property type="entry name" value="alpha/beta hydrolase"/>
    <property type="match status" value="1"/>
</dbReference>
<accession>A0ABR1KCL4</accession>
<reference evidence="2 3" key="1">
    <citation type="submission" date="2024-01" db="EMBL/GenBank/DDBJ databases">
        <title>A draft genome for the cacao thread blight pathogen Marasmiellus scandens.</title>
        <authorList>
            <person name="Baruah I.K."/>
            <person name="Leung J."/>
            <person name="Bukari Y."/>
            <person name="Amoako-Attah I."/>
            <person name="Meinhardt L.W."/>
            <person name="Bailey B.A."/>
            <person name="Cohen S.P."/>
        </authorList>
    </citation>
    <scope>NUCLEOTIDE SEQUENCE [LARGE SCALE GENOMIC DNA]</scope>
    <source>
        <strain evidence="2 3">GH-19</strain>
    </source>
</reference>
<keyword evidence="3" id="KW-1185">Reference proteome</keyword>
<comment type="caution">
    <text evidence="2">The sequence shown here is derived from an EMBL/GenBank/DDBJ whole genome shotgun (WGS) entry which is preliminary data.</text>
</comment>
<evidence type="ECO:0000313" key="2">
    <source>
        <dbReference type="EMBL" id="KAK7473206.1"/>
    </source>
</evidence>
<dbReference type="Pfam" id="PF12697">
    <property type="entry name" value="Abhydrolase_6"/>
    <property type="match status" value="1"/>
</dbReference>
<dbReference type="Proteomes" id="UP001498398">
    <property type="component" value="Unassembled WGS sequence"/>
</dbReference>
<evidence type="ECO:0000259" key="1">
    <source>
        <dbReference type="Pfam" id="PF12697"/>
    </source>
</evidence>
<name>A0ABR1KCL4_9AGAR</name>
<dbReference type="EMBL" id="JBANRG010000001">
    <property type="protein sequence ID" value="KAK7473206.1"/>
    <property type="molecule type" value="Genomic_DNA"/>
</dbReference>
<sequence length="466" mass="53052">MSTLLPIVNHHLSYSLSALQVNRSHKMNDDSVWLPIYPPPEEGQQKPGLPSPQRQPFWSTFPSHPAFTLSTHIVPAAFLRSSPEIDLPTPPDASLSKKTRQQHLETGVMRLWELRREDSCRRGQENVQTSFERRLWICLNRYVRRNLESGTRRRKGLTLCCAHANGFNKETWEPTIYHLLSSPAGRDVEEIWVWEAVQHGDSGLLNKGKLSSLFHWFDGTRDLLNFLIYFMPSRATSTLPLHLPKVPLEESARRVREGFSERTLIGVGHSIGGCLTARACLAYPRFYSALVLVDPVIIPLSEPTLWKVLTGMALGALGRRHSWPSREEAYSTLSQSPFFGVWHPLVLKLFVECGTYYDSKSSEYKLKLDVINEATVFTDTITGCGDMWNRMHEIDENVEIRWIMPGDYDGLVDRSSTLERVRLRPANCSHVTIPGCGHLITQEKPKELGTEIGMFLSKYAERKAML</sequence>
<feature type="domain" description="AB hydrolase-1" evidence="1">
    <location>
        <begin position="162"/>
        <end position="448"/>
    </location>
</feature>